<sequence length="84" mass="9910">MMRMVIWVDEIHAPCPGKFIAWSVLHTRKAVMMHLLGKNVRKARPFEETTHQFSWRGDSDRRASESSHLWAFHEQPLFRSHGLV</sequence>
<accession>A0A059CM13</accession>
<gene>
    <name evidence="1" type="ORF">EUGRSUZ_C00367</name>
</gene>
<protein>
    <submittedName>
        <fullName evidence="1">Uncharacterized protein</fullName>
    </submittedName>
</protein>
<dbReference type="InParanoid" id="A0A059CM13"/>
<evidence type="ECO:0000313" key="1">
    <source>
        <dbReference type="EMBL" id="KCW78935.1"/>
    </source>
</evidence>
<dbReference type="EMBL" id="KK198755">
    <property type="protein sequence ID" value="KCW78935.1"/>
    <property type="molecule type" value="Genomic_DNA"/>
</dbReference>
<name>A0A059CM13_EUCGR</name>
<organism evidence="1">
    <name type="scientific">Eucalyptus grandis</name>
    <name type="common">Flooded gum</name>
    <dbReference type="NCBI Taxonomy" id="71139"/>
    <lineage>
        <taxon>Eukaryota</taxon>
        <taxon>Viridiplantae</taxon>
        <taxon>Streptophyta</taxon>
        <taxon>Embryophyta</taxon>
        <taxon>Tracheophyta</taxon>
        <taxon>Spermatophyta</taxon>
        <taxon>Magnoliopsida</taxon>
        <taxon>eudicotyledons</taxon>
        <taxon>Gunneridae</taxon>
        <taxon>Pentapetalae</taxon>
        <taxon>rosids</taxon>
        <taxon>malvids</taxon>
        <taxon>Myrtales</taxon>
        <taxon>Myrtaceae</taxon>
        <taxon>Myrtoideae</taxon>
        <taxon>Eucalypteae</taxon>
        <taxon>Eucalyptus</taxon>
    </lineage>
</organism>
<proteinExistence type="predicted"/>
<reference evidence="1" key="1">
    <citation type="submission" date="2013-07" db="EMBL/GenBank/DDBJ databases">
        <title>The genome of Eucalyptus grandis.</title>
        <authorList>
            <person name="Schmutz J."/>
            <person name="Hayes R."/>
            <person name="Myburg A."/>
            <person name="Tuskan G."/>
            <person name="Grattapaglia D."/>
            <person name="Rokhsar D.S."/>
        </authorList>
    </citation>
    <scope>NUCLEOTIDE SEQUENCE</scope>
    <source>
        <tissue evidence="1">Leaf extractions</tissue>
    </source>
</reference>
<dbReference type="AlphaFoldDB" id="A0A059CM13"/>
<dbReference type="Gramene" id="KCW78935">
    <property type="protein sequence ID" value="KCW78935"/>
    <property type="gene ID" value="EUGRSUZ_C00367"/>
</dbReference>